<feature type="domain" description="Aminoglycoside phosphotransferase" evidence="1">
    <location>
        <begin position="102"/>
        <end position="162"/>
    </location>
</feature>
<name>A0A4R0IGG8_9ACTN</name>
<dbReference type="AlphaFoldDB" id="A0A4R0IGG8"/>
<dbReference type="Proteomes" id="UP000292695">
    <property type="component" value="Unassembled WGS sequence"/>
</dbReference>
<sequence length="262" mass="29302">MEERRVDGGINQVTQVGQTIRRTVGPWSASVHELLKYLEARGFAGAPRFLGVDQDGREILSLVPGDTPWPPGPMSGVLESAAALLRRYHDVVEGWRPAAGAWQLAPVAVGEPEVICHNDVAPWNLIARDGSVVAFVDWDTAAPGPRMWDLAYLAYTLVPLAAPENLQAMGWPSPTAVCERLARIRDAYGCTQEQWDTLLDTIPVRVRAAYDTMRIWASEDRPGWQAQWEQPEPWRHGAGYLRDLTYIETYLDNWKATLKSRS</sequence>
<evidence type="ECO:0000313" key="3">
    <source>
        <dbReference type="Proteomes" id="UP000292695"/>
    </source>
</evidence>
<dbReference type="RefSeq" id="WP_131290515.1">
    <property type="nucleotide sequence ID" value="NZ_SJKA01000006.1"/>
</dbReference>
<dbReference type="InterPro" id="IPR002575">
    <property type="entry name" value="Aminoglycoside_PTrfase"/>
</dbReference>
<dbReference type="EMBL" id="SJKA01000006">
    <property type="protein sequence ID" value="TCC32421.1"/>
    <property type="molecule type" value="Genomic_DNA"/>
</dbReference>
<comment type="caution">
    <text evidence="2">The sequence shown here is derived from an EMBL/GenBank/DDBJ whole genome shotgun (WGS) entry which is preliminary data.</text>
</comment>
<reference evidence="2 3" key="1">
    <citation type="submission" date="2019-02" db="EMBL/GenBank/DDBJ databases">
        <title>Kribbella capetownensis sp. nov. and Kribbella speibonae sp. nov., isolated from soil.</title>
        <authorList>
            <person name="Curtis S.M."/>
            <person name="Norton I."/>
            <person name="Everest G.J."/>
            <person name="Meyers P.R."/>
        </authorList>
    </citation>
    <scope>NUCLEOTIDE SEQUENCE [LARGE SCALE GENOMIC DNA]</scope>
    <source>
        <strain evidence="2 3">DSM 27082</strain>
    </source>
</reference>
<evidence type="ECO:0000313" key="2">
    <source>
        <dbReference type="EMBL" id="TCC32421.1"/>
    </source>
</evidence>
<dbReference type="SUPFAM" id="SSF56112">
    <property type="entry name" value="Protein kinase-like (PK-like)"/>
    <property type="match status" value="1"/>
</dbReference>
<accession>A0A4R0IGG8</accession>
<dbReference type="Pfam" id="PF01636">
    <property type="entry name" value="APH"/>
    <property type="match status" value="1"/>
</dbReference>
<proteinExistence type="predicted"/>
<keyword evidence="2" id="KW-0808">Transferase</keyword>
<gene>
    <name evidence="2" type="ORF">E0H50_19765</name>
</gene>
<dbReference type="OrthoDB" id="236897at2"/>
<dbReference type="InterPro" id="IPR011009">
    <property type="entry name" value="Kinase-like_dom_sf"/>
</dbReference>
<dbReference type="Gene3D" id="3.90.1200.10">
    <property type="match status" value="1"/>
</dbReference>
<dbReference type="GO" id="GO:0016740">
    <property type="term" value="F:transferase activity"/>
    <property type="evidence" value="ECO:0007669"/>
    <property type="project" value="UniProtKB-KW"/>
</dbReference>
<protein>
    <submittedName>
        <fullName evidence="2">Aminoglycoside phosphotransferase family protein</fullName>
    </submittedName>
</protein>
<evidence type="ECO:0000259" key="1">
    <source>
        <dbReference type="Pfam" id="PF01636"/>
    </source>
</evidence>
<keyword evidence="3" id="KW-1185">Reference proteome</keyword>
<organism evidence="2 3">
    <name type="scientific">Kribbella sindirgiensis</name>
    <dbReference type="NCBI Taxonomy" id="1124744"/>
    <lineage>
        <taxon>Bacteria</taxon>
        <taxon>Bacillati</taxon>
        <taxon>Actinomycetota</taxon>
        <taxon>Actinomycetes</taxon>
        <taxon>Propionibacteriales</taxon>
        <taxon>Kribbellaceae</taxon>
        <taxon>Kribbella</taxon>
    </lineage>
</organism>